<dbReference type="EMBL" id="FNJR01000006">
    <property type="protein sequence ID" value="SDP64609.1"/>
    <property type="molecule type" value="Genomic_DNA"/>
</dbReference>
<sequence length="87" mass="10338">MNDTDRAILAFENEWWRHSGTKERHIQERFGLSAIRYYQRLNRLLDDPEALASSPTLVSRLLRLRDARARQRAAALDEEAENPERFR</sequence>
<dbReference type="RefSeq" id="WP_092601468.1">
    <property type="nucleotide sequence ID" value="NZ_FNJR01000006.1"/>
</dbReference>
<name>A0A1H0UEJ6_9ACTN</name>
<gene>
    <name evidence="1" type="ORF">SAMN04487905_106240</name>
</gene>
<evidence type="ECO:0000313" key="2">
    <source>
        <dbReference type="Proteomes" id="UP000199497"/>
    </source>
</evidence>
<keyword evidence="2" id="KW-1185">Reference proteome</keyword>
<dbReference type="OrthoDB" id="3268863at2"/>
<dbReference type="Proteomes" id="UP000199497">
    <property type="component" value="Unassembled WGS sequence"/>
</dbReference>
<dbReference type="Pfam" id="PF11662">
    <property type="entry name" value="DUF3263"/>
    <property type="match status" value="1"/>
</dbReference>
<organism evidence="1 2">
    <name type="scientific">Actinopolyspora xinjiangensis</name>
    <dbReference type="NCBI Taxonomy" id="405564"/>
    <lineage>
        <taxon>Bacteria</taxon>
        <taxon>Bacillati</taxon>
        <taxon>Actinomycetota</taxon>
        <taxon>Actinomycetes</taxon>
        <taxon>Actinopolysporales</taxon>
        <taxon>Actinopolysporaceae</taxon>
        <taxon>Actinopolyspora</taxon>
    </lineage>
</organism>
<reference evidence="2" key="1">
    <citation type="submission" date="2016-10" db="EMBL/GenBank/DDBJ databases">
        <authorList>
            <person name="Varghese N."/>
            <person name="Submissions S."/>
        </authorList>
    </citation>
    <scope>NUCLEOTIDE SEQUENCE [LARGE SCALE GENOMIC DNA]</scope>
    <source>
        <strain evidence="2">DSM 46732</strain>
    </source>
</reference>
<proteinExistence type="predicted"/>
<evidence type="ECO:0008006" key="3">
    <source>
        <dbReference type="Google" id="ProtNLM"/>
    </source>
</evidence>
<dbReference type="InterPro" id="IPR021678">
    <property type="entry name" value="DUF3263"/>
</dbReference>
<evidence type="ECO:0000313" key="1">
    <source>
        <dbReference type="EMBL" id="SDP64609.1"/>
    </source>
</evidence>
<dbReference type="AlphaFoldDB" id="A0A1H0UEJ6"/>
<dbReference type="STRING" id="405564.SAMN04487905_106240"/>
<accession>A0A1H0UEJ6</accession>
<protein>
    <recommendedName>
        <fullName evidence="3">DUF3263 domain-containing protein</fullName>
    </recommendedName>
</protein>